<dbReference type="Proteomes" id="UP000325030">
    <property type="component" value="Chromosome"/>
</dbReference>
<dbReference type="EMBL" id="AP018930">
    <property type="protein sequence ID" value="BBG27331.1"/>
    <property type="molecule type" value="Genomic_DNA"/>
</dbReference>
<evidence type="ECO:0000313" key="1">
    <source>
        <dbReference type="EMBL" id="BBG27331.1"/>
    </source>
</evidence>
<name>A0A510E486_9CREN</name>
<dbReference type="InterPro" id="IPR017850">
    <property type="entry name" value="Alkaline_phosphatase_core_sf"/>
</dbReference>
<dbReference type="Gene3D" id="3.40.720.10">
    <property type="entry name" value="Alkaline Phosphatase, subunit A"/>
    <property type="match status" value="2"/>
</dbReference>
<evidence type="ECO:0008006" key="3">
    <source>
        <dbReference type="Google" id="ProtNLM"/>
    </source>
</evidence>
<dbReference type="InterPro" id="IPR002591">
    <property type="entry name" value="Phosphodiest/P_Trfase"/>
</dbReference>
<reference evidence="2" key="1">
    <citation type="submission" date="2018-09" db="EMBL/GenBank/DDBJ databases">
        <title>Complete Genome Sequencing of Sulfolobus sp. JCM 16834.</title>
        <authorList>
            <person name="Kato S."/>
            <person name="Itoh T."/>
            <person name="Ohkuma M."/>
        </authorList>
    </citation>
    <scope>NUCLEOTIDE SEQUENCE [LARGE SCALE GENOMIC DNA]</scope>
    <source>
        <strain evidence="2">IC-007</strain>
    </source>
</reference>
<organism evidence="1 2">
    <name type="scientific">Sulfuracidifex tepidarius</name>
    <dbReference type="NCBI Taxonomy" id="1294262"/>
    <lineage>
        <taxon>Archaea</taxon>
        <taxon>Thermoproteota</taxon>
        <taxon>Thermoprotei</taxon>
        <taxon>Sulfolobales</taxon>
        <taxon>Sulfolobaceae</taxon>
        <taxon>Sulfuracidifex</taxon>
    </lineage>
</organism>
<dbReference type="SUPFAM" id="SSF53649">
    <property type="entry name" value="Alkaline phosphatase-like"/>
    <property type="match status" value="1"/>
</dbReference>
<dbReference type="AlphaFoldDB" id="A0A510E486"/>
<protein>
    <recommendedName>
        <fullName evidence="3">Nucleotide pyrophosphatase</fullName>
    </recommendedName>
</protein>
<dbReference type="GO" id="GO:0016787">
    <property type="term" value="F:hydrolase activity"/>
    <property type="evidence" value="ECO:0007669"/>
    <property type="project" value="UniProtKB-ARBA"/>
</dbReference>
<dbReference type="PANTHER" id="PTHR10151">
    <property type="entry name" value="ECTONUCLEOTIDE PYROPHOSPHATASE/PHOSPHODIESTERASE"/>
    <property type="match status" value="1"/>
</dbReference>
<dbReference type="Pfam" id="PF01663">
    <property type="entry name" value="Phosphodiest"/>
    <property type="match status" value="1"/>
</dbReference>
<gene>
    <name evidence="1" type="ORF">IC007_1876</name>
</gene>
<dbReference type="PANTHER" id="PTHR10151:SF120">
    <property type="entry name" value="BIS(5'-ADENOSYL)-TRIPHOSPHATASE"/>
    <property type="match status" value="1"/>
</dbReference>
<accession>A0A510E486</accession>
<dbReference type="GeneID" id="41718211"/>
<evidence type="ECO:0000313" key="2">
    <source>
        <dbReference type="Proteomes" id="UP000325030"/>
    </source>
</evidence>
<proteinExistence type="predicted"/>
<sequence>MGKALLLVLDGASFHIMMDLKQDLSFLYEIMKEGVFGNLQSVFPSITPVALASLFSGKQPEHNGVTGPKIFIKNRPLSKPLSAFSSASLIEDPVWAHLARKGYKSIVLSAPQSLPDKWKIENMILFDPYRAKMKGCDRGFLINEGENWIMEGKWKLLCHDDLCTLHYPSPEGEEEIELEKSKWSNPFLIKATCKRKELIGVTRAIQKDNKVYILPPAFDNEEWYNVKELGKDVWENVSIKEGMILDGDYHGLSSGIIDLEEYMQTVFFAFQFFLSYSKFVLNKYDWDFAITYLPLIDNLQHLLYGIDDATATEHIRRAYQLGDEFVREHSSMGDNIIICSDHGIAKVRKKVYLNKFLERINLLSLEGDRINWKRTKAYYGGGGIIRINLVNREKYGIVSKKEFPKLIRYIMRNLESLEDPESRVRIFTSIYANEVPAEDRKADIAIMGVTKGYSISSQIGNTDIIESVVPYRTSSADHGYYRAEDMDGVILMHGKDFKKGLKVNCRIIDIMPTILKIYNMDAKSDGRALTEVLANYGI</sequence>
<dbReference type="RefSeq" id="WP_269777875.1">
    <property type="nucleotide sequence ID" value="NZ_AP018930.1"/>
</dbReference>